<dbReference type="GO" id="GO:0008270">
    <property type="term" value="F:zinc ion binding"/>
    <property type="evidence" value="ECO:0007669"/>
    <property type="project" value="UniProtKB-UniRule"/>
</dbReference>
<feature type="domain" description="CCHC-type" evidence="18">
    <location>
        <begin position="452"/>
        <end position="467"/>
    </location>
</feature>
<evidence type="ECO:0000256" key="10">
    <source>
        <dbReference type="ARBA" id="ARBA00022884"/>
    </source>
</evidence>
<sequence length="671" mass="74071">MWRPATRALSGTNDVPLANKRRFGLPEEAPPPPSAPPPNYARPPASDIEFFNGRIERDRKNEPEPRREDVPPPPPAAARESRWDERRDDHRDDRRDDRDRRGDEHDRRRDDYRRDDRGYDRDRERDMGRDRERDRERRYDDDRGRESRDGPPGPPAAEGELDRTQTHRPSLTKDLSRLATVLPTTSFPLHRNDPAPSPYSSPSSSASEPRKRKSRWGDASQKVEVPGLPVAVMGNVSQTELDNYAIHIRLEEIARKLRTGDVIPPPGQRSPSPPPDYDAYGRRTNTLDIRYRKKLEEERTRLIDRAMKADPNFRPPADMSYGRRSQKPQDKVYIPVKEFPEINFFGLLVGPRGNSLKRMERESGAKISIRGKGSVKDGKGREGRFPEDEEDELHCLITGDHEFQVKACVELINKVIETAASTPEGQNDHKRNQLRELASLNGTLRDDENQLCQNCGEKGHRRWECPQQRVYSANVICRLCGGAGHMARDCRGRGDPNLSQNKQTAFDSEYSALMAELGEGGGAGGATSGRPAGAINQPPQENIPPWRIPENWQGGGGLPNFWGRRTANTDAVIGFRGPPMGGHGGPGGPPQQGYGGPMQHQNQGYGYGGGGGGGGDGGYRGGGGMGGPQRGPGGPGGPGGQDPYASYAPIASHSNSFLTSLSYYAGMGQAA</sequence>
<evidence type="ECO:0000256" key="7">
    <source>
        <dbReference type="ARBA" id="ARBA00022737"/>
    </source>
</evidence>
<evidence type="ECO:0000256" key="16">
    <source>
        <dbReference type="RuleBase" id="RU367126"/>
    </source>
</evidence>
<reference evidence="19 20" key="1">
    <citation type="submission" date="2018-11" db="EMBL/GenBank/DDBJ databases">
        <title>Genome sequence of Saitozyma podzolica DSM 27192.</title>
        <authorList>
            <person name="Aliyu H."/>
            <person name="Gorte O."/>
            <person name="Ochsenreither K."/>
        </authorList>
    </citation>
    <scope>NUCLEOTIDE SEQUENCE [LARGE SCALE GENOMIC DNA]</scope>
    <source>
        <strain evidence="19 20">DSM 27192</strain>
    </source>
</reference>
<evidence type="ECO:0000256" key="8">
    <source>
        <dbReference type="ARBA" id="ARBA00022771"/>
    </source>
</evidence>
<dbReference type="OrthoDB" id="6777263at2759"/>
<dbReference type="STRING" id="1890683.A0A427YJ47"/>
<feature type="compositionally biased region" description="Low complexity" evidence="17">
    <location>
        <begin position="198"/>
        <end position="207"/>
    </location>
</feature>
<dbReference type="PROSITE" id="PS50084">
    <property type="entry name" value="KH_TYPE_1"/>
    <property type="match status" value="1"/>
</dbReference>
<dbReference type="InterPro" id="IPR045071">
    <property type="entry name" value="BBP-like"/>
</dbReference>
<dbReference type="CDD" id="cd02395">
    <property type="entry name" value="KH-I_BBP"/>
    <property type="match status" value="1"/>
</dbReference>
<evidence type="ECO:0000256" key="3">
    <source>
        <dbReference type="ARBA" id="ARBA00017984"/>
    </source>
</evidence>
<dbReference type="PROSITE" id="PS50158">
    <property type="entry name" value="ZF_CCHC"/>
    <property type="match status" value="2"/>
</dbReference>
<comment type="function">
    <text evidence="13 16">Necessary for the splicing of pre-mRNA. Has a role in the recognition of the branch site (5'-UACUAAC-3'), the pyrimidine tract and the 3'-splice site at the 3'-end of introns.</text>
</comment>
<evidence type="ECO:0000256" key="5">
    <source>
        <dbReference type="ARBA" id="ARBA00022723"/>
    </source>
</evidence>
<evidence type="ECO:0000313" key="19">
    <source>
        <dbReference type="EMBL" id="RSH91124.1"/>
    </source>
</evidence>
<dbReference type="FunFam" id="4.10.60.10:FF:000030">
    <property type="entry name" value="Branchpoint-bridging protein"/>
    <property type="match status" value="1"/>
</dbReference>
<comment type="similarity">
    <text evidence="2 16">Belongs to the BBP/SF1 family.</text>
</comment>
<dbReference type="InterPro" id="IPR001878">
    <property type="entry name" value="Znf_CCHC"/>
</dbReference>
<evidence type="ECO:0000256" key="17">
    <source>
        <dbReference type="SAM" id="MobiDB-lite"/>
    </source>
</evidence>
<feature type="compositionally biased region" description="Basic and acidic residues" evidence="17">
    <location>
        <begin position="54"/>
        <end position="70"/>
    </location>
</feature>
<organism evidence="19 20">
    <name type="scientific">Saitozyma podzolica</name>
    <dbReference type="NCBI Taxonomy" id="1890683"/>
    <lineage>
        <taxon>Eukaryota</taxon>
        <taxon>Fungi</taxon>
        <taxon>Dikarya</taxon>
        <taxon>Basidiomycota</taxon>
        <taxon>Agaricomycotina</taxon>
        <taxon>Tremellomycetes</taxon>
        <taxon>Tremellales</taxon>
        <taxon>Trimorphomycetaceae</taxon>
        <taxon>Saitozyma</taxon>
    </lineage>
</organism>
<dbReference type="GO" id="GO:0000243">
    <property type="term" value="C:commitment complex"/>
    <property type="evidence" value="ECO:0007669"/>
    <property type="project" value="UniProtKB-ARBA"/>
</dbReference>
<accession>A0A427YJ47</accession>
<dbReference type="SUPFAM" id="SSF54791">
    <property type="entry name" value="Eukaryotic type KH-domain (KH-domain type I)"/>
    <property type="match status" value="1"/>
</dbReference>
<comment type="subcellular location">
    <subcellularLocation>
        <location evidence="1 16">Nucleus</location>
    </subcellularLocation>
</comment>
<dbReference type="Gene3D" id="3.30.1370.10">
    <property type="entry name" value="K Homology domain, type 1"/>
    <property type="match status" value="1"/>
</dbReference>
<dbReference type="AlphaFoldDB" id="A0A427YJ47"/>
<dbReference type="PANTHER" id="PTHR11208:SF45">
    <property type="entry name" value="SPLICING FACTOR 1"/>
    <property type="match status" value="1"/>
</dbReference>
<comment type="caution">
    <text evidence="19">The sequence shown here is derived from an EMBL/GenBank/DDBJ whole genome shotgun (WGS) entry which is preliminary data.</text>
</comment>
<feature type="region of interest" description="Disordered" evidence="17">
    <location>
        <begin position="259"/>
        <end position="282"/>
    </location>
</feature>
<name>A0A427YJ47_9TREE</name>
<feature type="compositionally biased region" description="Pro residues" evidence="17">
    <location>
        <begin position="263"/>
        <end position="276"/>
    </location>
</feature>
<dbReference type="InterPro" id="IPR004087">
    <property type="entry name" value="KH_dom"/>
</dbReference>
<dbReference type="InterPro" id="IPR055256">
    <property type="entry name" value="KH_1_KHDC4/BBP-like"/>
</dbReference>
<keyword evidence="9 16" id="KW-0862">Zinc</keyword>
<dbReference type="Proteomes" id="UP000279259">
    <property type="component" value="Unassembled WGS sequence"/>
</dbReference>
<evidence type="ECO:0000259" key="18">
    <source>
        <dbReference type="PROSITE" id="PS50158"/>
    </source>
</evidence>
<dbReference type="InterPro" id="IPR036612">
    <property type="entry name" value="KH_dom_type_1_sf"/>
</dbReference>
<evidence type="ECO:0000256" key="9">
    <source>
        <dbReference type="ARBA" id="ARBA00022833"/>
    </source>
</evidence>
<keyword evidence="7" id="KW-0677">Repeat</keyword>
<dbReference type="InterPro" id="IPR047086">
    <property type="entry name" value="SF1-HH_sf"/>
</dbReference>
<proteinExistence type="inferred from homology"/>
<evidence type="ECO:0000256" key="12">
    <source>
        <dbReference type="ARBA" id="ARBA00023242"/>
    </source>
</evidence>
<keyword evidence="8 14" id="KW-0863">Zinc-finger</keyword>
<dbReference type="GO" id="GO:0045131">
    <property type="term" value="F:pre-mRNA branch point binding"/>
    <property type="evidence" value="ECO:0007669"/>
    <property type="project" value="UniProtKB-UniRule"/>
</dbReference>
<keyword evidence="11 16" id="KW-0508">mRNA splicing</keyword>
<dbReference type="GO" id="GO:0003729">
    <property type="term" value="F:mRNA binding"/>
    <property type="evidence" value="ECO:0007669"/>
    <property type="project" value="TreeGrafter"/>
</dbReference>
<keyword evidence="4 16" id="KW-0507">mRNA processing</keyword>
<dbReference type="GO" id="GO:0005829">
    <property type="term" value="C:cytosol"/>
    <property type="evidence" value="ECO:0007669"/>
    <property type="project" value="UniProtKB-ARBA"/>
</dbReference>
<dbReference type="Pfam" id="PF22675">
    <property type="entry name" value="KH-I_KHDC4-BBP"/>
    <property type="match status" value="1"/>
</dbReference>
<keyword evidence="6 16" id="KW-0747">Spliceosome</keyword>
<feature type="compositionally biased region" description="Pro residues" evidence="17">
    <location>
        <begin position="28"/>
        <end position="41"/>
    </location>
</feature>
<keyword evidence="12 16" id="KW-0539">Nucleus</keyword>
<dbReference type="GO" id="GO:0048024">
    <property type="term" value="P:regulation of mRNA splicing, via spliceosome"/>
    <property type="evidence" value="ECO:0007669"/>
    <property type="project" value="TreeGrafter"/>
</dbReference>
<dbReference type="Gene3D" id="6.10.140.1790">
    <property type="match status" value="1"/>
</dbReference>
<gene>
    <name evidence="19" type="ORF">EHS25_010300</name>
</gene>
<dbReference type="Pfam" id="PF16275">
    <property type="entry name" value="SF1-HH"/>
    <property type="match status" value="1"/>
</dbReference>
<feature type="region of interest" description="Disordered" evidence="17">
    <location>
        <begin position="576"/>
        <end position="647"/>
    </location>
</feature>
<evidence type="ECO:0000256" key="6">
    <source>
        <dbReference type="ARBA" id="ARBA00022728"/>
    </source>
</evidence>
<protein>
    <recommendedName>
        <fullName evidence="3 16">Branchpoint-bridging protein</fullName>
    </recommendedName>
</protein>
<feature type="compositionally biased region" description="Basic and acidic residues" evidence="17">
    <location>
        <begin position="79"/>
        <end position="149"/>
    </location>
</feature>
<evidence type="ECO:0000256" key="4">
    <source>
        <dbReference type="ARBA" id="ARBA00022664"/>
    </source>
</evidence>
<dbReference type="EMBL" id="RSCD01000009">
    <property type="protein sequence ID" value="RSH91124.1"/>
    <property type="molecule type" value="Genomic_DNA"/>
</dbReference>
<keyword evidence="10 15" id="KW-0694">RNA-binding</keyword>
<evidence type="ECO:0000256" key="14">
    <source>
        <dbReference type="PROSITE-ProRule" id="PRU00047"/>
    </source>
</evidence>
<dbReference type="SMART" id="SM00322">
    <property type="entry name" value="KH"/>
    <property type="match status" value="1"/>
</dbReference>
<feature type="region of interest" description="Disordered" evidence="17">
    <location>
        <begin position="1"/>
        <end position="224"/>
    </location>
</feature>
<evidence type="ECO:0000313" key="20">
    <source>
        <dbReference type="Proteomes" id="UP000279259"/>
    </source>
</evidence>
<evidence type="ECO:0000256" key="13">
    <source>
        <dbReference type="ARBA" id="ARBA00053279"/>
    </source>
</evidence>
<keyword evidence="20" id="KW-1185">Reference proteome</keyword>
<dbReference type="FunFam" id="3.30.1370.10:FF:000024">
    <property type="entry name" value="Branchpoint-bridging protein-like protein"/>
    <property type="match status" value="1"/>
</dbReference>
<evidence type="ECO:0000256" key="1">
    <source>
        <dbReference type="ARBA" id="ARBA00004123"/>
    </source>
</evidence>
<evidence type="ECO:0000256" key="2">
    <source>
        <dbReference type="ARBA" id="ARBA00010382"/>
    </source>
</evidence>
<dbReference type="GO" id="GO:0000398">
    <property type="term" value="P:mRNA splicing, via spliceosome"/>
    <property type="evidence" value="ECO:0007669"/>
    <property type="project" value="UniProtKB-UniRule"/>
</dbReference>
<dbReference type="InterPro" id="IPR036875">
    <property type="entry name" value="Znf_CCHC_sf"/>
</dbReference>
<dbReference type="PANTHER" id="PTHR11208">
    <property type="entry name" value="RNA-BINDING PROTEIN RELATED"/>
    <property type="match status" value="1"/>
</dbReference>
<feature type="compositionally biased region" description="Gly residues" evidence="17">
    <location>
        <begin position="605"/>
        <end position="640"/>
    </location>
</feature>
<evidence type="ECO:0000256" key="11">
    <source>
        <dbReference type="ARBA" id="ARBA00023187"/>
    </source>
</evidence>
<dbReference type="InterPro" id="IPR032570">
    <property type="entry name" value="SF1-HH"/>
</dbReference>
<feature type="domain" description="CCHC-type" evidence="18">
    <location>
        <begin position="477"/>
        <end position="491"/>
    </location>
</feature>
<dbReference type="SUPFAM" id="SSF57756">
    <property type="entry name" value="Retrovirus zinc finger-like domains"/>
    <property type="match status" value="1"/>
</dbReference>
<dbReference type="SMART" id="SM00343">
    <property type="entry name" value="ZnF_C2HC"/>
    <property type="match status" value="2"/>
</dbReference>
<dbReference type="Pfam" id="PF00098">
    <property type="entry name" value="zf-CCHC"/>
    <property type="match status" value="2"/>
</dbReference>
<evidence type="ECO:0000256" key="15">
    <source>
        <dbReference type="PROSITE-ProRule" id="PRU00117"/>
    </source>
</evidence>
<keyword evidence="5 16" id="KW-0479">Metal-binding</keyword>
<dbReference type="Gene3D" id="4.10.60.10">
    <property type="entry name" value="Zinc finger, CCHC-type"/>
    <property type="match status" value="1"/>
</dbReference>